<dbReference type="PANTHER" id="PTHR42973">
    <property type="entry name" value="BINDING OXIDOREDUCTASE, PUTATIVE (AFU_ORTHOLOGUE AFUA_1G17690)-RELATED"/>
    <property type="match status" value="1"/>
</dbReference>
<dbReference type="InterPro" id="IPR050416">
    <property type="entry name" value="FAD-linked_Oxidoreductase"/>
</dbReference>
<evidence type="ECO:0000313" key="6">
    <source>
        <dbReference type="EMBL" id="QDS72887.1"/>
    </source>
</evidence>
<protein>
    <recommendedName>
        <fullName evidence="5">FAD linked oxidase N-terminal domain-containing protein</fullName>
    </recommendedName>
</protein>
<dbReference type="InterPro" id="IPR036318">
    <property type="entry name" value="FAD-bd_PCMH-like_sf"/>
</dbReference>
<sequence>MPIYIMCTQSHALLLNASMAYEFESTLLRLSFLTFLRFISIMAPSFSQTFSIVLALAQIGLAEPTAAAQSACADIKTAIPGKLFVKSDAEYTKENTNWWNSGISDMAPACIAMPSSPEDVSKIVTLLNKHVSVPFAIKSGGHDPNRGQSSVKEGILIALRNIAGVELDKAKGVAYVKPGGHWRDVVKPLDDQGYTVESSNILEYEIVLANGTIARIKQSERPELVQAMRGGGDQFGIITRFTLQAYPIGKAWGGARIYAGNRDQIYDALHDFIGNNYKDPKASVIFTGESMTPYINISAELTSFIHSFGGLLATPGSGIFSESTEGKRKRAVASSSAGSAIMSAVRTILNSGETGMAASKALEASPRSRQLAVDNVKKVQVAAGNSSSIFMVMINYDGPDPPKGAFRKFEALNASADHTTTMPYSSVISMSDANFDSLSMHTSFRSISLPYEPNNPGYYAEIEDTWNSISQSYISRAKGTVTATIAFQPFPRTIGQASEKRGGNAMGLTAKDKDRFILEIAGVYNNSEDDDLVQAMGREFTDALTQKLKVQMQSNFAGDCETYNPLFMNDAGPDQDVMGSYKDSNKFIELQRSVDPDGLWAKRAGGYKLAQ</sequence>
<evidence type="ECO:0000313" key="7">
    <source>
        <dbReference type="Proteomes" id="UP000316270"/>
    </source>
</evidence>
<gene>
    <name evidence="6" type="ORF">FKW77_007603</name>
</gene>
<dbReference type="InterPro" id="IPR016169">
    <property type="entry name" value="FAD-bd_PCMH_sub2"/>
</dbReference>
<feature type="domain" description="FAD linked oxidase N-terminal" evidence="5">
    <location>
        <begin position="108"/>
        <end position="197"/>
    </location>
</feature>
<evidence type="ECO:0000259" key="5">
    <source>
        <dbReference type="Pfam" id="PF01565"/>
    </source>
</evidence>
<reference evidence="6 7" key="1">
    <citation type="submission" date="2019-07" db="EMBL/GenBank/DDBJ databases">
        <title>Finished genome of Venturia effusa.</title>
        <authorList>
            <person name="Young C.A."/>
            <person name="Cox M.P."/>
            <person name="Ganley A.R.D."/>
            <person name="David W.J."/>
        </authorList>
    </citation>
    <scope>NUCLEOTIDE SEQUENCE [LARGE SCALE GENOMIC DNA]</scope>
    <source>
        <strain evidence="7">albino</strain>
    </source>
</reference>
<name>A0A517LB90_9PEZI</name>
<evidence type="ECO:0000256" key="3">
    <source>
        <dbReference type="ARBA" id="ARBA00022827"/>
    </source>
</evidence>
<dbReference type="SUPFAM" id="SSF56176">
    <property type="entry name" value="FAD-binding/transporter-associated domain-like"/>
    <property type="match status" value="1"/>
</dbReference>
<dbReference type="PANTHER" id="PTHR42973:SF13">
    <property type="entry name" value="FAD-BINDING PCMH-TYPE DOMAIN-CONTAINING PROTEIN"/>
    <property type="match status" value="1"/>
</dbReference>
<evidence type="ECO:0000256" key="2">
    <source>
        <dbReference type="ARBA" id="ARBA00022630"/>
    </source>
</evidence>
<keyword evidence="2" id="KW-0285">Flavoprotein</keyword>
<dbReference type="Gene3D" id="3.30.465.10">
    <property type="match status" value="2"/>
</dbReference>
<organism evidence="6 7">
    <name type="scientific">Venturia effusa</name>
    <dbReference type="NCBI Taxonomy" id="50376"/>
    <lineage>
        <taxon>Eukaryota</taxon>
        <taxon>Fungi</taxon>
        <taxon>Dikarya</taxon>
        <taxon>Ascomycota</taxon>
        <taxon>Pezizomycotina</taxon>
        <taxon>Dothideomycetes</taxon>
        <taxon>Pleosporomycetidae</taxon>
        <taxon>Venturiales</taxon>
        <taxon>Venturiaceae</taxon>
        <taxon>Venturia</taxon>
    </lineage>
</organism>
<dbReference type="GO" id="GO:0050660">
    <property type="term" value="F:flavin adenine dinucleotide binding"/>
    <property type="evidence" value="ECO:0007669"/>
    <property type="project" value="InterPro"/>
</dbReference>
<dbReference type="EMBL" id="CP042192">
    <property type="protein sequence ID" value="QDS72887.1"/>
    <property type="molecule type" value="Genomic_DNA"/>
</dbReference>
<dbReference type="Pfam" id="PF01565">
    <property type="entry name" value="FAD_binding_4"/>
    <property type="match status" value="1"/>
</dbReference>
<keyword evidence="4" id="KW-0560">Oxidoreductase</keyword>
<proteinExistence type="inferred from homology"/>
<dbReference type="OrthoDB" id="2151789at2759"/>
<keyword evidence="7" id="KW-1185">Reference proteome</keyword>
<dbReference type="GO" id="GO:0016491">
    <property type="term" value="F:oxidoreductase activity"/>
    <property type="evidence" value="ECO:0007669"/>
    <property type="project" value="UniProtKB-KW"/>
</dbReference>
<dbReference type="STRING" id="50376.A0A517LB90"/>
<dbReference type="Proteomes" id="UP000316270">
    <property type="component" value="Chromosome 8"/>
</dbReference>
<evidence type="ECO:0000256" key="4">
    <source>
        <dbReference type="ARBA" id="ARBA00023002"/>
    </source>
</evidence>
<evidence type="ECO:0000256" key="1">
    <source>
        <dbReference type="ARBA" id="ARBA00005466"/>
    </source>
</evidence>
<dbReference type="AlphaFoldDB" id="A0A517LB90"/>
<accession>A0A517LB90</accession>
<dbReference type="InterPro" id="IPR006094">
    <property type="entry name" value="Oxid_FAD_bind_N"/>
</dbReference>
<keyword evidence="3" id="KW-0274">FAD</keyword>
<comment type="similarity">
    <text evidence="1">Belongs to the oxygen-dependent FAD-linked oxidoreductase family.</text>
</comment>